<dbReference type="SUPFAM" id="SSF82693">
    <property type="entry name" value="Multidrug efflux transporter AcrB pore domain, PN1, PN2, PC1 and PC2 subdomains"/>
    <property type="match status" value="3"/>
</dbReference>
<accession>A0A495V5K3</accession>
<dbReference type="GO" id="GO:0005886">
    <property type="term" value="C:plasma membrane"/>
    <property type="evidence" value="ECO:0007669"/>
    <property type="project" value="TreeGrafter"/>
</dbReference>
<dbReference type="Gene3D" id="1.20.1640.10">
    <property type="entry name" value="Multidrug efflux transporter AcrB transmembrane domain"/>
    <property type="match status" value="2"/>
</dbReference>
<name>A0A495V5K3_9GAMM</name>
<feature type="transmembrane region" description="Helical" evidence="2">
    <location>
        <begin position="395"/>
        <end position="414"/>
    </location>
</feature>
<feature type="compositionally biased region" description="Basic and acidic residues" evidence="1">
    <location>
        <begin position="1238"/>
        <end position="1249"/>
    </location>
</feature>
<gene>
    <name evidence="3" type="ORF">BDD21_2064</name>
</gene>
<feature type="compositionally biased region" description="Low complexity" evidence="1">
    <location>
        <begin position="1166"/>
        <end position="1183"/>
    </location>
</feature>
<dbReference type="Gene3D" id="3.30.2090.10">
    <property type="entry name" value="Multidrug efflux transporter AcrB TolC docking domain, DN and DC subdomains"/>
    <property type="match status" value="2"/>
</dbReference>
<dbReference type="Gene3D" id="3.30.70.1440">
    <property type="entry name" value="Multidrug efflux transporter AcrB pore domain"/>
    <property type="match status" value="1"/>
</dbReference>
<feature type="region of interest" description="Disordered" evidence="1">
    <location>
        <begin position="1"/>
        <end position="22"/>
    </location>
</feature>
<dbReference type="PANTHER" id="PTHR32063">
    <property type="match status" value="1"/>
</dbReference>
<dbReference type="OrthoDB" id="9758297at2"/>
<feature type="compositionally biased region" description="Basic residues" evidence="1">
    <location>
        <begin position="1228"/>
        <end position="1237"/>
    </location>
</feature>
<evidence type="ECO:0000313" key="3">
    <source>
        <dbReference type="EMBL" id="RKT44671.1"/>
    </source>
</evidence>
<feature type="region of interest" description="Disordered" evidence="1">
    <location>
        <begin position="1161"/>
        <end position="1249"/>
    </location>
</feature>
<feature type="transmembrane region" description="Helical" evidence="2">
    <location>
        <begin position="39"/>
        <end position="57"/>
    </location>
</feature>
<dbReference type="Proteomes" id="UP000274556">
    <property type="component" value="Unassembled WGS sequence"/>
</dbReference>
<keyword evidence="2" id="KW-0812">Transmembrane</keyword>
<dbReference type="RefSeq" id="WP_120797085.1">
    <property type="nucleotide sequence ID" value="NZ_RBXL01000001.1"/>
</dbReference>
<dbReference type="Gene3D" id="3.30.70.1320">
    <property type="entry name" value="Multidrug efflux transporter AcrB pore domain like"/>
    <property type="match status" value="1"/>
</dbReference>
<dbReference type="PANTHER" id="PTHR32063:SF16">
    <property type="entry name" value="CATION EFFLUX SYSTEM (ACRB_ACRD_ACRF FAMILY)"/>
    <property type="match status" value="1"/>
</dbReference>
<dbReference type="GO" id="GO:0042910">
    <property type="term" value="F:xenobiotic transmembrane transporter activity"/>
    <property type="evidence" value="ECO:0007669"/>
    <property type="project" value="TreeGrafter"/>
</dbReference>
<feature type="transmembrane region" description="Helical" evidence="2">
    <location>
        <begin position="930"/>
        <end position="947"/>
    </location>
</feature>
<feature type="transmembrane region" description="Helical" evidence="2">
    <location>
        <begin position="954"/>
        <end position="976"/>
    </location>
</feature>
<dbReference type="PRINTS" id="PR00702">
    <property type="entry name" value="ACRIFLAVINRP"/>
</dbReference>
<evidence type="ECO:0000256" key="2">
    <source>
        <dbReference type="SAM" id="Phobius"/>
    </source>
</evidence>
<sequence length="1249" mass="135564">MADPIASPPPESAPSSSADASQPLGLSGRIARTFINTPVTPMLLFGALFLGILGLLFTPRQEDPQISVPMIDIFVQYPGASAQQVERLVTDPLERIMKEIKGVRHVYSATQRGAAMVTVRFEVGEEMGASIVKVHDKLQSNMDRMPPDVQMPLVKPVGVDDVPVVTLTLWSEDVEDHQLRKLGLDLLQAVGSLPDVGKGFVVGGREDQIRVEVLMERLAGHGITLDRIANTIRTANSEQTTGVSESGDTAFNVYSGSFLRNAEDVGRLVIGNRGDYPLYLRDIATVEHVPQDTKQMVNHFTGPAYVGEHRADGAQAVTVAIAKKQGTNGVTVARQILGKVEELKTTLIPSNVQIEVTRNYGKSANDKVNELLRAMFEAAVIVAILCLIGLGARAAFVVITVIPVVILLTIWWAWMVDYTIDRVSLFALIFAIGILVDDATVVVENIFRHWLESGKTTIETAVRAVDEVGNPTILATFTIIAALLPMGWVSGLMGPYMRPIPVLGSSAMFFSLVAAFVFTPWFALRVRPRLAALEKAERREEKTRRWVSAVYRPLVMPLIHNRTIGIAFLVGTILTTAGVCVLFYTQTVPVKMLPFDNKPEFSVVVNMPEGTALPVTANVVHRLAEKVRTMQEVTAVQTYVGTAQPFNFNGMVRHYYLRERPWEGDLLVMLKDKNERKLGSHALAVAAREMLTPLAHELGARIAVVEMPPGPPVLQTVVAEVYGPDAATRRRVAADLTEIFEEVEGIVDVDSYMAEPYSYWRFAVDAEKAVRMGISVDAINRNLAMAMGGFKLGDVKRGVVQEPTYIVLQIPLANRAEIGSLASLPIQSEMGGQVPLGELGRFVQQQEDPIIYHKDLRPMEYVVGEMEGRLGAPIYGMLKVEDRLERYRAPDGVQISGMPRGLIGPPLTDRQSGFEWSGEWTVTYETFRDMGLAFIAALVLIYGLIVWEFRNFKIAGLIMSPIPLTLIGIVPGHLLMGAEFTATSMIGLIALGGIIVRQSILIVEFVKIEVAKGKTVKEAAVAGAEIRMRPILITSLTLMAGAWAIIEDPIFQGMAVSLLFGAGVATLMAVIVIPLGCISLCREFYLVETASGERALSASYCEIEGVPMLDTPAPAAARARLADGTPVLIRLWSALVGVVFSGIEGVGKLLAWLRQRRSGSSGKGSGPALHAAAAQADTASGGSVAESRADPAKQPAAVKRSTAAARKPARAPRKAATKAVADDATTVKKPRARRATKKTADKPKDPDDR</sequence>
<comment type="caution">
    <text evidence="3">The sequence shown here is derived from an EMBL/GenBank/DDBJ whole genome shotgun (WGS) entry which is preliminary data.</text>
</comment>
<feature type="transmembrane region" description="Helical" evidence="2">
    <location>
        <begin position="1058"/>
        <end position="1081"/>
    </location>
</feature>
<feature type="transmembrane region" description="Helical" evidence="2">
    <location>
        <begin position="982"/>
        <end position="1006"/>
    </location>
</feature>
<dbReference type="SUPFAM" id="SSF82714">
    <property type="entry name" value="Multidrug efflux transporter AcrB TolC docking domain, DN and DC subdomains"/>
    <property type="match status" value="2"/>
</dbReference>
<dbReference type="SUPFAM" id="SSF82866">
    <property type="entry name" value="Multidrug efflux transporter AcrB transmembrane domain"/>
    <property type="match status" value="2"/>
</dbReference>
<dbReference type="AlphaFoldDB" id="A0A495V5K3"/>
<dbReference type="Pfam" id="PF00873">
    <property type="entry name" value="ACR_tran"/>
    <property type="match status" value="1"/>
</dbReference>
<dbReference type="InterPro" id="IPR001036">
    <property type="entry name" value="Acrflvin-R"/>
</dbReference>
<feature type="transmembrane region" description="Helical" evidence="2">
    <location>
        <begin position="500"/>
        <end position="524"/>
    </location>
</feature>
<proteinExistence type="predicted"/>
<protein>
    <submittedName>
        <fullName evidence="3">Multidrug efflux pump subunit AcrB</fullName>
    </submittedName>
</protein>
<feature type="transmembrane region" description="Helical" evidence="2">
    <location>
        <begin position="468"/>
        <end position="488"/>
    </location>
</feature>
<keyword evidence="4" id="KW-1185">Reference proteome</keyword>
<feature type="transmembrane region" description="Helical" evidence="2">
    <location>
        <begin position="426"/>
        <end position="447"/>
    </location>
</feature>
<feature type="transmembrane region" description="Helical" evidence="2">
    <location>
        <begin position="564"/>
        <end position="584"/>
    </location>
</feature>
<keyword evidence="2" id="KW-0472">Membrane</keyword>
<dbReference type="EMBL" id="RBXL01000001">
    <property type="protein sequence ID" value="RKT44671.1"/>
    <property type="molecule type" value="Genomic_DNA"/>
</dbReference>
<dbReference type="Gene3D" id="3.30.70.1430">
    <property type="entry name" value="Multidrug efflux transporter AcrB pore domain"/>
    <property type="match status" value="2"/>
</dbReference>
<feature type="compositionally biased region" description="Low complexity" evidence="1">
    <location>
        <begin position="13"/>
        <end position="22"/>
    </location>
</feature>
<dbReference type="InterPro" id="IPR027463">
    <property type="entry name" value="AcrB_DN_DC_subdom"/>
</dbReference>
<keyword evidence="2" id="KW-1133">Transmembrane helix</keyword>
<evidence type="ECO:0000313" key="4">
    <source>
        <dbReference type="Proteomes" id="UP000274556"/>
    </source>
</evidence>
<feature type="compositionally biased region" description="Basic residues" evidence="1">
    <location>
        <begin position="1207"/>
        <end position="1216"/>
    </location>
</feature>
<reference evidence="3 4" key="1">
    <citation type="submission" date="2018-10" db="EMBL/GenBank/DDBJ databases">
        <title>Genomic Encyclopedia of Archaeal and Bacterial Type Strains, Phase II (KMG-II): from individual species to whole genera.</title>
        <authorList>
            <person name="Goeker M."/>
        </authorList>
    </citation>
    <scope>NUCLEOTIDE SEQUENCE [LARGE SCALE GENOMIC DNA]</scope>
    <source>
        <strain evidence="3 4">DSM 235</strain>
    </source>
</reference>
<feature type="compositionally biased region" description="Pro residues" evidence="1">
    <location>
        <begin position="1"/>
        <end position="12"/>
    </location>
</feature>
<organism evidence="3 4">
    <name type="scientific">Thiocapsa rosea</name>
    <dbReference type="NCBI Taxonomy" id="69360"/>
    <lineage>
        <taxon>Bacteria</taxon>
        <taxon>Pseudomonadati</taxon>
        <taxon>Pseudomonadota</taxon>
        <taxon>Gammaproteobacteria</taxon>
        <taxon>Chromatiales</taxon>
        <taxon>Chromatiaceae</taxon>
        <taxon>Thiocapsa</taxon>
    </lineage>
</organism>
<feature type="transmembrane region" description="Helical" evidence="2">
    <location>
        <begin position="1026"/>
        <end position="1046"/>
    </location>
</feature>
<evidence type="ECO:0000256" key="1">
    <source>
        <dbReference type="SAM" id="MobiDB-lite"/>
    </source>
</evidence>